<sequence>MRHPLASPFLIAVVASSVLVSSQAMAYGKGDFFTRVGVAKVVPKSDSGDLVHGALEASIDEDSGFAYTIGYRFHDKFGVELLAAAPFEHGVNLEAFDGSDIGADVDSLPPTLTLQYYPLGGLESRVQPFFGLGVNYTHFSDERIDVKGADLELDDSWGAAAQMGVDLIISDHWAATTSITYADIDSDVELDGEDIGSVDVDPVVVMGGISFYF</sequence>
<feature type="signal peptide" evidence="1">
    <location>
        <begin position="1"/>
        <end position="26"/>
    </location>
</feature>
<evidence type="ECO:0000313" key="4">
    <source>
        <dbReference type="Proteomes" id="UP000184123"/>
    </source>
</evidence>
<dbReference type="STRING" id="44933.SAMN05660971_03815"/>
<evidence type="ECO:0000313" key="3">
    <source>
        <dbReference type="EMBL" id="SHM76163.1"/>
    </source>
</evidence>
<reference evidence="2 5" key="2">
    <citation type="submission" date="2019-07" db="EMBL/GenBank/DDBJ databases">
        <title>Whole genome shotgun sequence of Halomonas cupida NBRC 102219.</title>
        <authorList>
            <person name="Hosoyama A."/>
            <person name="Uohara A."/>
            <person name="Ohji S."/>
            <person name="Ichikawa N."/>
        </authorList>
    </citation>
    <scope>NUCLEOTIDE SEQUENCE [LARGE SCALE GENOMIC DNA]</scope>
    <source>
        <strain evidence="2 5">NBRC 102219</strain>
    </source>
</reference>
<reference evidence="3 4" key="1">
    <citation type="submission" date="2016-11" db="EMBL/GenBank/DDBJ databases">
        <authorList>
            <person name="Jaros S."/>
            <person name="Januszkiewicz K."/>
            <person name="Wedrychowicz H."/>
        </authorList>
    </citation>
    <scope>NUCLEOTIDE SEQUENCE [LARGE SCALE GENOMIC DNA]</scope>
    <source>
        <strain evidence="3 4">DSM 4740</strain>
    </source>
</reference>
<protein>
    <submittedName>
        <fullName evidence="2 3">Outer membrane protein</fullName>
    </submittedName>
</protein>
<dbReference type="EMBL" id="FRCA01000012">
    <property type="protein sequence ID" value="SHM76163.1"/>
    <property type="molecule type" value="Genomic_DNA"/>
</dbReference>
<keyword evidence="1" id="KW-0732">Signal</keyword>
<keyword evidence="5" id="KW-1185">Reference proteome</keyword>
<dbReference type="EMBL" id="BJXU01000134">
    <property type="protein sequence ID" value="GEN25234.1"/>
    <property type="molecule type" value="Genomic_DNA"/>
</dbReference>
<dbReference type="Proteomes" id="UP000321726">
    <property type="component" value="Unassembled WGS sequence"/>
</dbReference>
<dbReference type="InterPro" id="IPR005618">
    <property type="entry name" value="OMPW"/>
</dbReference>
<dbReference type="Pfam" id="PF03922">
    <property type="entry name" value="OmpW"/>
    <property type="match status" value="1"/>
</dbReference>
<name>A0A1M7LE41_9GAMM</name>
<feature type="chain" id="PRO_5013065405" evidence="1">
    <location>
        <begin position="27"/>
        <end position="213"/>
    </location>
</feature>
<organism evidence="3 4">
    <name type="scientific">Halomonas cupida</name>
    <dbReference type="NCBI Taxonomy" id="44933"/>
    <lineage>
        <taxon>Bacteria</taxon>
        <taxon>Pseudomonadati</taxon>
        <taxon>Pseudomonadota</taxon>
        <taxon>Gammaproteobacteria</taxon>
        <taxon>Oceanospirillales</taxon>
        <taxon>Halomonadaceae</taxon>
        <taxon>Halomonas</taxon>
    </lineage>
</organism>
<dbReference type="PANTHER" id="PTHR36920:SF1">
    <property type="entry name" value="OUTER MEMBRANE PROTEIN W"/>
    <property type="match status" value="1"/>
</dbReference>
<accession>A0A1M7LE41</accession>
<proteinExistence type="predicted"/>
<dbReference type="SUPFAM" id="SSF56925">
    <property type="entry name" value="OMPA-like"/>
    <property type="match status" value="1"/>
</dbReference>
<evidence type="ECO:0000313" key="5">
    <source>
        <dbReference type="Proteomes" id="UP000321726"/>
    </source>
</evidence>
<dbReference type="GO" id="GO:0019867">
    <property type="term" value="C:outer membrane"/>
    <property type="evidence" value="ECO:0007669"/>
    <property type="project" value="InterPro"/>
</dbReference>
<dbReference type="RefSeq" id="WP_073436793.1">
    <property type="nucleotide sequence ID" value="NZ_BJXU01000134.1"/>
</dbReference>
<dbReference type="Proteomes" id="UP000184123">
    <property type="component" value="Unassembled WGS sequence"/>
</dbReference>
<dbReference type="AlphaFoldDB" id="A0A1M7LE41"/>
<gene>
    <name evidence="2" type="primary">oprG</name>
    <name evidence="2" type="ORF">HCU01_31830</name>
    <name evidence="3" type="ORF">SAMN05660971_03815</name>
</gene>
<dbReference type="PANTHER" id="PTHR36920">
    <property type="match status" value="1"/>
</dbReference>
<dbReference type="InterPro" id="IPR011250">
    <property type="entry name" value="OMP/PagP_B-barrel"/>
</dbReference>
<dbReference type="Gene3D" id="2.40.160.20">
    <property type="match status" value="1"/>
</dbReference>
<dbReference type="GO" id="GO:0055085">
    <property type="term" value="P:transmembrane transport"/>
    <property type="evidence" value="ECO:0007669"/>
    <property type="project" value="TreeGrafter"/>
</dbReference>
<dbReference type="OrthoDB" id="9807574at2"/>
<evidence type="ECO:0000313" key="2">
    <source>
        <dbReference type="EMBL" id="GEN25234.1"/>
    </source>
</evidence>
<evidence type="ECO:0000256" key="1">
    <source>
        <dbReference type="SAM" id="SignalP"/>
    </source>
</evidence>